<accession>A0A1I1NHR1</accession>
<gene>
    <name evidence="1" type="ORF">SAMN05421780_11313</name>
</gene>
<organism evidence="1 2">
    <name type="scientific">Flexibacter flexilis DSM 6793</name>
    <dbReference type="NCBI Taxonomy" id="927664"/>
    <lineage>
        <taxon>Bacteria</taxon>
        <taxon>Pseudomonadati</taxon>
        <taxon>Bacteroidota</taxon>
        <taxon>Cytophagia</taxon>
        <taxon>Cytophagales</taxon>
        <taxon>Flexibacteraceae</taxon>
        <taxon>Flexibacter</taxon>
    </lineage>
</organism>
<dbReference type="EMBL" id="FOLE01000013">
    <property type="protein sequence ID" value="SFC93280.1"/>
    <property type="molecule type" value="Genomic_DNA"/>
</dbReference>
<reference evidence="1 2" key="1">
    <citation type="submission" date="2016-10" db="EMBL/GenBank/DDBJ databases">
        <authorList>
            <person name="de Groot N.N."/>
        </authorList>
    </citation>
    <scope>NUCLEOTIDE SEQUENCE [LARGE SCALE GENOMIC DNA]</scope>
    <source>
        <strain evidence="1 2">DSM 6793</strain>
    </source>
</reference>
<dbReference type="Proteomes" id="UP000199514">
    <property type="component" value="Unassembled WGS sequence"/>
</dbReference>
<name>A0A1I1NHR1_9BACT</name>
<protein>
    <submittedName>
        <fullName evidence="1">Uncharacterized protein</fullName>
    </submittedName>
</protein>
<evidence type="ECO:0000313" key="1">
    <source>
        <dbReference type="EMBL" id="SFC93280.1"/>
    </source>
</evidence>
<proteinExistence type="predicted"/>
<evidence type="ECO:0000313" key="2">
    <source>
        <dbReference type="Proteomes" id="UP000199514"/>
    </source>
</evidence>
<sequence length="40" mass="4710">MLPNKEQKIYFNQVTDYLHLKQLIVFINILSVANDVAVEF</sequence>
<dbReference type="STRING" id="927664.SAMN05421780_11313"/>
<dbReference type="AlphaFoldDB" id="A0A1I1NHR1"/>
<keyword evidence="2" id="KW-1185">Reference proteome</keyword>